<protein>
    <submittedName>
        <fullName evidence="1">Uncharacterized protein</fullName>
    </submittedName>
</protein>
<proteinExistence type="predicted"/>
<reference evidence="1 2" key="1">
    <citation type="submission" date="2017-11" db="EMBL/GenBank/DDBJ databases">
        <authorList>
            <person name="Kracher B."/>
        </authorList>
    </citation>
    <scope>NUCLEOTIDE SEQUENCE [LARGE SCALE GENOMIC DNA]</scope>
    <source>
        <strain evidence="1 2">RACE1</strain>
    </source>
</reference>
<dbReference type="EMBL" id="UNSH01000050">
    <property type="protein sequence ID" value="SZF03325.1"/>
    <property type="molecule type" value="Genomic_DNA"/>
</dbReference>
<dbReference type="Proteomes" id="UP000275772">
    <property type="component" value="Unassembled WGS sequence"/>
</dbReference>
<evidence type="ECO:0000313" key="2">
    <source>
        <dbReference type="Proteomes" id="UP000275772"/>
    </source>
</evidence>
<accession>A0A383UUQ9</accession>
<sequence length="78" mass="9139">MFLKLEPEKTVLLYRENSHQSNTYFPMKGNYVARFCVGRLGDFSQATGMRTQERQAIFHDPMTVLDYTVVMPSVEFRI</sequence>
<dbReference type="VEuPathDB" id="FungiDB:BLGHR1_14117"/>
<name>A0A383UUQ9_BLUHO</name>
<dbReference type="AlphaFoldDB" id="A0A383UUQ9"/>
<evidence type="ECO:0000313" key="1">
    <source>
        <dbReference type="EMBL" id="SZF03325.1"/>
    </source>
</evidence>
<organism evidence="1 2">
    <name type="scientific">Blumeria hordei</name>
    <name type="common">Barley powdery mildew</name>
    <name type="synonym">Blumeria graminis f. sp. hordei</name>
    <dbReference type="NCBI Taxonomy" id="2867405"/>
    <lineage>
        <taxon>Eukaryota</taxon>
        <taxon>Fungi</taxon>
        <taxon>Dikarya</taxon>
        <taxon>Ascomycota</taxon>
        <taxon>Pezizomycotina</taxon>
        <taxon>Leotiomycetes</taxon>
        <taxon>Erysiphales</taxon>
        <taxon>Erysiphaceae</taxon>
        <taxon>Blumeria</taxon>
    </lineage>
</organism>
<gene>
    <name evidence="1" type="ORF">BLGHR1_14117</name>
</gene>